<dbReference type="InterPro" id="IPR012296">
    <property type="entry name" value="Nuclease_put_TT1808"/>
</dbReference>
<organism evidence="2 3">
    <name type="scientific">Embleya hyalina</name>
    <dbReference type="NCBI Taxonomy" id="516124"/>
    <lineage>
        <taxon>Bacteria</taxon>
        <taxon>Bacillati</taxon>
        <taxon>Actinomycetota</taxon>
        <taxon>Actinomycetes</taxon>
        <taxon>Kitasatosporales</taxon>
        <taxon>Streptomycetaceae</taxon>
        <taxon>Embleya</taxon>
    </lineage>
</organism>
<comment type="caution">
    <text evidence="2">The sequence shown here is derived from an EMBL/GenBank/DDBJ whole genome shotgun (WGS) entry which is preliminary data.</text>
</comment>
<gene>
    <name evidence="2" type="ORF">EHYA_05021</name>
</gene>
<dbReference type="Proteomes" id="UP000286931">
    <property type="component" value="Unassembled WGS sequence"/>
</dbReference>
<evidence type="ECO:0000313" key="3">
    <source>
        <dbReference type="Proteomes" id="UP000286931"/>
    </source>
</evidence>
<proteinExistence type="predicted"/>
<dbReference type="InterPro" id="IPR011335">
    <property type="entry name" value="Restrct_endonuc-II-like"/>
</dbReference>
<sequence length="206" mass="22274">MAIATHEPMVTTSPSGDLDELLWQAWKAMTPPEGLRAEIIRGAIEVSPTGSRRHGKVANRLRDAFKEHLDADGAFAAYQDINVIHRGKVYIPDVFVAPEDLDEAPDSEGLGVSVSGVVLVAEIVSPGREAAERDRERKRRAYAEAGIDVYVIVDDFDGDGTVTVLCHPEAAKSKYRMSMRAVYGTAVTIPEGPLKGFTIGPEITAS</sequence>
<dbReference type="RefSeq" id="WP_246126867.1">
    <property type="nucleotide sequence ID" value="NZ_BIFH01000023.1"/>
</dbReference>
<dbReference type="Pfam" id="PF05685">
    <property type="entry name" value="Uma2"/>
    <property type="match status" value="1"/>
</dbReference>
<dbReference type="InterPro" id="IPR008538">
    <property type="entry name" value="Uma2"/>
</dbReference>
<dbReference type="Gene3D" id="3.90.1570.10">
    <property type="entry name" value="tt1808, chain A"/>
    <property type="match status" value="1"/>
</dbReference>
<evidence type="ECO:0000313" key="2">
    <source>
        <dbReference type="EMBL" id="GCD97329.1"/>
    </source>
</evidence>
<dbReference type="PANTHER" id="PTHR35400:SF3">
    <property type="entry name" value="SLL1072 PROTEIN"/>
    <property type="match status" value="1"/>
</dbReference>
<keyword evidence="3" id="KW-1185">Reference proteome</keyword>
<dbReference type="PANTHER" id="PTHR35400">
    <property type="entry name" value="SLR1083 PROTEIN"/>
    <property type="match status" value="1"/>
</dbReference>
<reference evidence="2 3" key="1">
    <citation type="submission" date="2018-12" db="EMBL/GenBank/DDBJ databases">
        <title>Draft genome sequence of Embleya hyalina NBRC 13850T.</title>
        <authorList>
            <person name="Komaki H."/>
            <person name="Hosoyama A."/>
            <person name="Kimura A."/>
            <person name="Ichikawa N."/>
            <person name="Tamura T."/>
        </authorList>
    </citation>
    <scope>NUCLEOTIDE SEQUENCE [LARGE SCALE GENOMIC DNA]</scope>
    <source>
        <strain evidence="2 3">NBRC 13850</strain>
    </source>
</reference>
<name>A0A401YRW2_9ACTN</name>
<accession>A0A401YRW2</accession>
<feature type="domain" description="Putative restriction endonuclease" evidence="1">
    <location>
        <begin position="29"/>
        <end position="169"/>
    </location>
</feature>
<dbReference type="AlphaFoldDB" id="A0A401YRW2"/>
<protein>
    <recommendedName>
        <fullName evidence="1">Putative restriction endonuclease domain-containing protein</fullName>
    </recommendedName>
</protein>
<dbReference type="SUPFAM" id="SSF52980">
    <property type="entry name" value="Restriction endonuclease-like"/>
    <property type="match status" value="1"/>
</dbReference>
<evidence type="ECO:0000259" key="1">
    <source>
        <dbReference type="Pfam" id="PF05685"/>
    </source>
</evidence>
<dbReference type="EMBL" id="BIFH01000023">
    <property type="protein sequence ID" value="GCD97329.1"/>
    <property type="molecule type" value="Genomic_DNA"/>
</dbReference>
<dbReference type="CDD" id="cd06260">
    <property type="entry name" value="DUF820-like"/>
    <property type="match status" value="1"/>
</dbReference>